<protein>
    <submittedName>
        <fullName evidence="2">Uncharacterized protein</fullName>
    </submittedName>
</protein>
<feature type="compositionally biased region" description="Basic and acidic residues" evidence="1">
    <location>
        <begin position="74"/>
        <end position="100"/>
    </location>
</feature>
<proteinExistence type="predicted"/>
<dbReference type="AlphaFoldDB" id="M5G2Q2"/>
<evidence type="ECO:0000313" key="2">
    <source>
        <dbReference type="EMBL" id="EJU02974.1"/>
    </source>
</evidence>
<accession>M5G2Q2</accession>
<dbReference type="EMBL" id="JH795860">
    <property type="protein sequence ID" value="EJU02974.1"/>
    <property type="molecule type" value="Genomic_DNA"/>
</dbReference>
<feature type="compositionally biased region" description="Basic and acidic residues" evidence="1">
    <location>
        <begin position="1"/>
        <end position="11"/>
    </location>
</feature>
<feature type="compositionally biased region" description="Polar residues" evidence="1">
    <location>
        <begin position="33"/>
        <end position="55"/>
    </location>
</feature>
<keyword evidence="3" id="KW-1185">Reference proteome</keyword>
<sequence>MLPDLDSKGRNTAETNSIPTAQNTTGLVRKTVNVPNDPTIPVQQPTVTGNISVPSLDTVPPPATSLSIHSTKRKVPDNHDTSEDPTGKKKRTDDEDKDGQFIRYATASGASNKPQKNKERARSGSTRPSAPGNSPVQPRRSGACAPAYLGSSTKLSSAEIQLLAETLAFDMWLRDMDGHKDSSLVCVVYYYYTGCYCTSRCMIIA</sequence>
<dbReference type="HOGENOM" id="CLU_1337476_0_0_1"/>
<evidence type="ECO:0000313" key="3">
    <source>
        <dbReference type="Proteomes" id="UP000030653"/>
    </source>
</evidence>
<name>M5G2Q2_DACPD</name>
<organism evidence="2 3">
    <name type="scientific">Dacryopinax primogenitus (strain DJM 731)</name>
    <name type="common">Brown rot fungus</name>
    <dbReference type="NCBI Taxonomy" id="1858805"/>
    <lineage>
        <taxon>Eukaryota</taxon>
        <taxon>Fungi</taxon>
        <taxon>Dikarya</taxon>
        <taxon>Basidiomycota</taxon>
        <taxon>Agaricomycotina</taxon>
        <taxon>Dacrymycetes</taxon>
        <taxon>Dacrymycetales</taxon>
        <taxon>Dacrymycetaceae</taxon>
        <taxon>Dacryopinax</taxon>
    </lineage>
</organism>
<gene>
    <name evidence="2" type="ORF">DACRYDRAFT_115266</name>
</gene>
<feature type="region of interest" description="Disordered" evidence="1">
    <location>
        <begin position="1"/>
        <end position="143"/>
    </location>
</feature>
<reference evidence="2 3" key="1">
    <citation type="journal article" date="2012" name="Science">
        <title>The Paleozoic origin of enzymatic lignin decomposition reconstructed from 31 fungal genomes.</title>
        <authorList>
            <person name="Floudas D."/>
            <person name="Binder M."/>
            <person name="Riley R."/>
            <person name="Barry K."/>
            <person name="Blanchette R.A."/>
            <person name="Henrissat B."/>
            <person name="Martinez A.T."/>
            <person name="Otillar R."/>
            <person name="Spatafora J.W."/>
            <person name="Yadav J.S."/>
            <person name="Aerts A."/>
            <person name="Benoit I."/>
            <person name="Boyd A."/>
            <person name="Carlson A."/>
            <person name="Copeland A."/>
            <person name="Coutinho P.M."/>
            <person name="de Vries R.P."/>
            <person name="Ferreira P."/>
            <person name="Findley K."/>
            <person name="Foster B."/>
            <person name="Gaskell J."/>
            <person name="Glotzer D."/>
            <person name="Gorecki P."/>
            <person name="Heitman J."/>
            <person name="Hesse C."/>
            <person name="Hori C."/>
            <person name="Igarashi K."/>
            <person name="Jurgens J.A."/>
            <person name="Kallen N."/>
            <person name="Kersten P."/>
            <person name="Kohler A."/>
            <person name="Kuees U."/>
            <person name="Kumar T.K.A."/>
            <person name="Kuo A."/>
            <person name="LaButti K."/>
            <person name="Larrondo L.F."/>
            <person name="Lindquist E."/>
            <person name="Ling A."/>
            <person name="Lombard V."/>
            <person name="Lucas S."/>
            <person name="Lundell T."/>
            <person name="Martin R."/>
            <person name="McLaughlin D.J."/>
            <person name="Morgenstern I."/>
            <person name="Morin E."/>
            <person name="Murat C."/>
            <person name="Nagy L.G."/>
            <person name="Nolan M."/>
            <person name="Ohm R.A."/>
            <person name="Patyshakuliyeva A."/>
            <person name="Rokas A."/>
            <person name="Ruiz-Duenas F.J."/>
            <person name="Sabat G."/>
            <person name="Salamov A."/>
            <person name="Samejima M."/>
            <person name="Schmutz J."/>
            <person name="Slot J.C."/>
            <person name="St John F."/>
            <person name="Stenlid J."/>
            <person name="Sun H."/>
            <person name="Sun S."/>
            <person name="Syed K."/>
            <person name="Tsang A."/>
            <person name="Wiebenga A."/>
            <person name="Young D."/>
            <person name="Pisabarro A."/>
            <person name="Eastwood D.C."/>
            <person name="Martin F."/>
            <person name="Cullen D."/>
            <person name="Grigoriev I.V."/>
            <person name="Hibbett D.S."/>
        </authorList>
    </citation>
    <scope>NUCLEOTIDE SEQUENCE [LARGE SCALE GENOMIC DNA]</scope>
    <source>
        <strain evidence="2 3">DJM-731 SS1</strain>
    </source>
</reference>
<dbReference type="RefSeq" id="XP_040629868.1">
    <property type="nucleotide sequence ID" value="XM_040769969.1"/>
</dbReference>
<evidence type="ECO:0000256" key="1">
    <source>
        <dbReference type="SAM" id="MobiDB-lite"/>
    </source>
</evidence>
<dbReference type="GeneID" id="63685031"/>
<feature type="compositionally biased region" description="Polar residues" evidence="1">
    <location>
        <begin position="12"/>
        <end position="26"/>
    </location>
</feature>
<dbReference type="Proteomes" id="UP000030653">
    <property type="component" value="Unassembled WGS sequence"/>
</dbReference>
<feature type="compositionally biased region" description="Polar residues" evidence="1">
    <location>
        <begin position="123"/>
        <end position="136"/>
    </location>
</feature>